<evidence type="ECO:0000256" key="7">
    <source>
        <dbReference type="ARBA" id="ARBA00022801"/>
    </source>
</evidence>
<evidence type="ECO:0000256" key="3">
    <source>
        <dbReference type="ARBA" id="ARBA00022525"/>
    </source>
</evidence>
<dbReference type="GO" id="GO:0006508">
    <property type="term" value="P:proteolysis"/>
    <property type="evidence" value="ECO:0007669"/>
    <property type="project" value="UniProtKB-KW"/>
</dbReference>
<dbReference type="AlphaFoldDB" id="A0A6J0KQH3"/>
<evidence type="ECO:0000313" key="13">
    <source>
        <dbReference type="RefSeq" id="XP_056857051.1"/>
    </source>
</evidence>
<evidence type="ECO:0000313" key="12">
    <source>
        <dbReference type="RefSeq" id="XP_018450165.1"/>
    </source>
</evidence>
<feature type="domain" description="Peptidase A1" evidence="10">
    <location>
        <begin position="91"/>
        <end position="431"/>
    </location>
</feature>
<evidence type="ECO:0000256" key="9">
    <source>
        <dbReference type="SAM" id="SignalP"/>
    </source>
</evidence>
<name>A0A6J0KQH3_RAPSA</name>
<keyword evidence="6" id="KW-0064">Aspartyl protease</keyword>
<dbReference type="RefSeq" id="XP_018450165.1">
    <property type="nucleotide sequence ID" value="XM_018594663.2"/>
</dbReference>
<protein>
    <submittedName>
        <fullName evidence="12 13">Aspartic proteinase CDR1-like</fullName>
    </submittedName>
</protein>
<dbReference type="PROSITE" id="PS51767">
    <property type="entry name" value="PEPTIDASE_A1"/>
    <property type="match status" value="1"/>
</dbReference>
<comment type="similarity">
    <text evidence="2">Belongs to the peptidase A1 family.</text>
</comment>
<dbReference type="InterPro" id="IPR021109">
    <property type="entry name" value="Peptidase_aspartic_dom_sf"/>
</dbReference>
<evidence type="ECO:0000259" key="10">
    <source>
        <dbReference type="PROSITE" id="PS51767"/>
    </source>
</evidence>
<dbReference type="KEGG" id="rsz:130506429"/>
<dbReference type="SUPFAM" id="SSF50630">
    <property type="entry name" value="Acid proteases"/>
    <property type="match status" value="1"/>
</dbReference>
<evidence type="ECO:0000256" key="6">
    <source>
        <dbReference type="ARBA" id="ARBA00022750"/>
    </source>
</evidence>
<keyword evidence="3" id="KW-0964">Secreted</keyword>
<keyword evidence="8" id="KW-0325">Glycoprotein</keyword>
<proteinExistence type="inferred from homology"/>
<dbReference type="OrthoDB" id="2747330at2759"/>
<dbReference type="PANTHER" id="PTHR47967:SF66">
    <property type="entry name" value="ASPARTIC PROTEINASE CDR1-RELATED"/>
    <property type="match status" value="1"/>
</dbReference>
<dbReference type="Gene3D" id="2.40.70.10">
    <property type="entry name" value="Acid Proteases"/>
    <property type="match status" value="2"/>
</dbReference>
<dbReference type="GeneID" id="108821671"/>
<dbReference type="FunFam" id="2.40.70.10:FF:000016">
    <property type="entry name" value="Probable aspartic protease At2g35615"/>
    <property type="match status" value="1"/>
</dbReference>
<keyword evidence="4" id="KW-0645">Protease</keyword>
<dbReference type="GO" id="GO:0005576">
    <property type="term" value="C:extracellular region"/>
    <property type="evidence" value="ECO:0007669"/>
    <property type="project" value="UniProtKB-SubCell"/>
</dbReference>
<accession>A0A6J0KQH3</accession>
<dbReference type="InterPro" id="IPR051708">
    <property type="entry name" value="Plant_Aspart_Prot_A1"/>
</dbReference>
<evidence type="ECO:0000256" key="8">
    <source>
        <dbReference type="ARBA" id="ARBA00023180"/>
    </source>
</evidence>
<dbReference type="InterPro" id="IPR034161">
    <property type="entry name" value="Pepsin-like_plant"/>
</dbReference>
<dbReference type="InterPro" id="IPR032799">
    <property type="entry name" value="TAXi_C"/>
</dbReference>
<dbReference type="Pfam" id="PF14543">
    <property type="entry name" value="TAXi_N"/>
    <property type="match status" value="1"/>
</dbReference>
<feature type="chain" id="PRO_5044637647" evidence="9">
    <location>
        <begin position="24"/>
        <end position="438"/>
    </location>
</feature>
<dbReference type="PROSITE" id="PS00141">
    <property type="entry name" value="ASP_PROTEASE"/>
    <property type="match status" value="1"/>
</dbReference>
<dbReference type="InterPro" id="IPR001969">
    <property type="entry name" value="Aspartic_peptidase_AS"/>
</dbReference>
<evidence type="ECO:0000256" key="4">
    <source>
        <dbReference type="ARBA" id="ARBA00022670"/>
    </source>
</evidence>
<dbReference type="Proteomes" id="UP000504610">
    <property type="component" value="Chromosome 8"/>
</dbReference>
<dbReference type="GO" id="GO:0004190">
    <property type="term" value="F:aspartic-type endopeptidase activity"/>
    <property type="evidence" value="ECO:0007669"/>
    <property type="project" value="UniProtKB-KW"/>
</dbReference>
<reference evidence="11" key="1">
    <citation type="journal article" date="2019" name="Database">
        <title>The radish genome database (RadishGD): an integrated information resource for radish genomics.</title>
        <authorList>
            <person name="Yu H.J."/>
            <person name="Baek S."/>
            <person name="Lee Y.J."/>
            <person name="Cho A."/>
            <person name="Mun J.H."/>
        </authorList>
    </citation>
    <scope>NUCLEOTIDE SEQUENCE [LARGE SCALE GENOMIC DNA]</scope>
    <source>
        <strain evidence="11">cv. WK10039</strain>
    </source>
</reference>
<sequence>MASIFFSVLLTLSLLSSPFFSNANTHTKLGFTVDLIHRDSPKSPFYNPTETSAQRLRNAVHRSVNRVVHFNGKDASVNSPQTEITSESGTYLMNISLGTPPFPIMAIADTGSDLIWTQCKPCDNCYAQDAPLFDPKASSTFKDVSCSSKPCTSLESQATCSTENTCSYTLSYGDKSFTKGDVAADTLTLGSTDNRPVQLNNIVIGCGHNNAGTFNKKGSGIVGLGGGSVSLISQLGDSIDGKFSYCLVPLSSNDTTSKINFGTNAVVSGNGAVSTPLITKSQATFYYLTLESVSVGTKNIKFPAASDSDGSSGKGNIIIDSGTTLTMVPTEFYSELEDAVASSINAERVNDPQNVLSLCYSTTAKLTVPVITMHFDGADVTLDSSNAFVQLSDDLICFAFSGNDDLAIYGNLSQMNFLIGYDTVSKTVSFKPADCSKM</sequence>
<dbReference type="RefSeq" id="XP_056857051.1">
    <property type="nucleotide sequence ID" value="XM_057001071.1"/>
</dbReference>
<keyword evidence="5 9" id="KW-0732">Signal</keyword>
<dbReference type="FunFam" id="2.40.70.10:FF:000050">
    <property type="entry name" value="Aspartic proteinase CDR1"/>
    <property type="match status" value="1"/>
</dbReference>
<feature type="signal peptide" evidence="9">
    <location>
        <begin position="1"/>
        <end position="23"/>
    </location>
</feature>
<comment type="subcellular location">
    <subcellularLocation>
        <location evidence="1">Secreted</location>
    </subcellularLocation>
</comment>
<reference evidence="12 13" key="2">
    <citation type="submission" date="2025-04" db="UniProtKB">
        <authorList>
            <consortium name="RefSeq"/>
        </authorList>
    </citation>
    <scope>IDENTIFICATION</scope>
    <source>
        <tissue evidence="12 13">Leaf</tissue>
    </source>
</reference>
<keyword evidence="7" id="KW-0378">Hydrolase</keyword>
<evidence type="ECO:0000256" key="5">
    <source>
        <dbReference type="ARBA" id="ARBA00022729"/>
    </source>
</evidence>
<dbReference type="PANTHER" id="PTHR47967">
    <property type="entry name" value="OS07G0603500 PROTEIN-RELATED"/>
    <property type="match status" value="1"/>
</dbReference>
<dbReference type="KEGG" id="rsz:108821671"/>
<evidence type="ECO:0000256" key="1">
    <source>
        <dbReference type="ARBA" id="ARBA00004613"/>
    </source>
</evidence>
<evidence type="ECO:0000256" key="2">
    <source>
        <dbReference type="ARBA" id="ARBA00007447"/>
    </source>
</evidence>
<dbReference type="InterPro" id="IPR032861">
    <property type="entry name" value="TAXi_N"/>
</dbReference>
<keyword evidence="11" id="KW-1185">Reference proteome</keyword>
<gene>
    <name evidence="12" type="primary">LOC108821671</name>
    <name evidence="13" type="synonym">LOC130506429</name>
</gene>
<dbReference type="InterPro" id="IPR033121">
    <property type="entry name" value="PEPTIDASE_A1"/>
</dbReference>
<evidence type="ECO:0000313" key="11">
    <source>
        <dbReference type="Proteomes" id="UP000504610"/>
    </source>
</evidence>
<dbReference type="CDD" id="cd05476">
    <property type="entry name" value="pepsin_A_like_plant"/>
    <property type="match status" value="1"/>
</dbReference>
<dbReference type="Pfam" id="PF14541">
    <property type="entry name" value="TAXi_C"/>
    <property type="match status" value="1"/>
</dbReference>
<organism evidence="11 12">
    <name type="scientific">Raphanus sativus</name>
    <name type="common">Radish</name>
    <name type="synonym">Raphanus raphanistrum var. sativus</name>
    <dbReference type="NCBI Taxonomy" id="3726"/>
    <lineage>
        <taxon>Eukaryota</taxon>
        <taxon>Viridiplantae</taxon>
        <taxon>Streptophyta</taxon>
        <taxon>Embryophyta</taxon>
        <taxon>Tracheophyta</taxon>
        <taxon>Spermatophyta</taxon>
        <taxon>Magnoliopsida</taxon>
        <taxon>eudicotyledons</taxon>
        <taxon>Gunneridae</taxon>
        <taxon>Pentapetalae</taxon>
        <taxon>rosids</taxon>
        <taxon>malvids</taxon>
        <taxon>Brassicales</taxon>
        <taxon>Brassicaceae</taxon>
        <taxon>Brassiceae</taxon>
        <taxon>Raphanus</taxon>
    </lineage>
</organism>